<dbReference type="Pfam" id="PF22590">
    <property type="entry name" value="Cas3-like_C_2"/>
    <property type="match status" value="1"/>
</dbReference>
<feature type="domain" description="CRISPR-associated nuclease/helicase Cas3" evidence="6">
    <location>
        <begin position="157"/>
        <end position="250"/>
    </location>
</feature>
<reference evidence="7 8" key="1">
    <citation type="submission" date="2023-09" db="EMBL/GenBank/DDBJ databases">
        <authorList>
            <person name="Rey-Velasco X."/>
        </authorList>
    </citation>
    <scope>NUCLEOTIDE SEQUENCE [LARGE SCALE GENOMIC DNA]</scope>
    <source>
        <strain evidence="7 8">W311</strain>
    </source>
</reference>
<evidence type="ECO:0000256" key="4">
    <source>
        <dbReference type="ARBA" id="ARBA00022840"/>
    </source>
</evidence>
<gene>
    <name evidence="7" type="ORF">RPR59_14630</name>
</gene>
<evidence type="ECO:0000256" key="2">
    <source>
        <dbReference type="ARBA" id="ARBA00022801"/>
    </source>
</evidence>
<proteinExistence type="predicted"/>
<keyword evidence="2" id="KW-0378">Hydrolase</keyword>
<dbReference type="InterPro" id="IPR054712">
    <property type="entry name" value="Cas3-like_dom"/>
</dbReference>
<dbReference type="Gene3D" id="3.40.50.300">
    <property type="entry name" value="P-loop containing nucleotide triphosphate hydrolases"/>
    <property type="match status" value="1"/>
</dbReference>
<sequence>MWGAETIAQADDEGRDASDKFRRAAENWDVPIVVTTAVQFFESLYAARTSRCRKLHNLAKSAIILDEAQTLPTHLLRPCLAAIDELAGNYGASVVLCTATQPAVTEAKGFRDGLQIADDRELAPRPRELYDELRRTEVRHAGSVADARIAARFAEREQMLCIVNSRKHAQALFAEIAEMPGARHLTTLMCPAHRRAVLADIRDDLKEKRPVRLVATSLIEAGVDVDFPEVWRAEAGLDSIAQAAGRCDREGKLNRGEVVVFEAADHKSPAVFEQPRAAMRAAMRGHEADPLGLGAVETYFRELYWTKGDEALDAATLAGKPYPILPAIAERAVPPFDFPYRSIADAFRMIDDVMDPVIVPWRGGDGRDEVSGLLDQLRMAERPPGDVLRRLQQFTVSIPTKARAAMLASGAVQAVLPAYGDRFVHLVSDSLYSEATGLSLDPFGMDARAGVF</sequence>
<accession>A0ABZ0BE47</accession>
<evidence type="ECO:0000256" key="3">
    <source>
        <dbReference type="ARBA" id="ARBA00022806"/>
    </source>
</evidence>
<dbReference type="InterPro" id="IPR027417">
    <property type="entry name" value="P-loop_NTPase"/>
</dbReference>
<name>A0ABZ0BE47_9SPHN</name>
<evidence type="ECO:0000313" key="8">
    <source>
        <dbReference type="Proteomes" id="UP001302249"/>
    </source>
</evidence>
<keyword evidence="5" id="KW-0051">Antiviral defense</keyword>
<dbReference type="RefSeq" id="WP_313918570.1">
    <property type="nucleotide sequence ID" value="NZ_CP135076.1"/>
</dbReference>
<keyword evidence="4" id="KW-0067">ATP-binding</keyword>
<keyword evidence="8" id="KW-1185">Reference proteome</keyword>
<organism evidence="7 8">
    <name type="scientific">Stakelama saccharophila</name>
    <dbReference type="NCBI Taxonomy" id="3075605"/>
    <lineage>
        <taxon>Bacteria</taxon>
        <taxon>Pseudomonadati</taxon>
        <taxon>Pseudomonadota</taxon>
        <taxon>Alphaproteobacteria</taxon>
        <taxon>Sphingomonadales</taxon>
        <taxon>Sphingomonadaceae</taxon>
        <taxon>Stakelama</taxon>
    </lineage>
</organism>
<evidence type="ECO:0000259" key="6">
    <source>
        <dbReference type="Pfam" id="PF22590"/>
    </source>
</evidence>
<dbReference type="EMBL" id="CP135076">
    <property type="protein sequence ID" value="WNO55223.1"/>
    <property type="molecule type" value="Genomic_DNA"/>
</dbReference>
<evidence type="ECO:0000256" key="1">
    <source>
        <dbReference type="ARBA" id="ARBA00022741"/>
    </source>
</evidence>
<dbReference type="Proteomes" id="UP001302249">
    <property type="component" value="Chromosome"/>
</dbReference>
<dbReference type="SUPFAM" id="SSF52540">
    <property type="entry name" value="P-loop containing nucleoside triphosphate hydrolases"/>
    <property type="match status" value="1"/>
</dbReference>
<keyword evidence="3" id="KW-0347">Helicase</keyword>
<evidence type="ECO:0000313" key="7">
    <source>
        <dbReference type="EMBL" id="WNO55223.1"/>
    </source>
</evidence>
<keyword evidence="1" id="KW-0547">Nucleotide-binding</keyword>
<protein>
    <recommendedName>
        <fullName evidence="6">CRISPR-associated nuclease/helicase Cas3 domain-containing protein</fullName>
    </recommendedName>
</protein>
<evidence type="ECO:0000256" key="5">
    <source>
        <dbReference type="ARBA" id="ARBA00023118"/>
    </source>
</evidence>